<evidence type="ECO:0000313" key="3">
    <source>
        <dbReference type="Proteomes" id="UP000008637"/>
    </source>
</evidence>
<feature type="region of interest" description="Disordered" evidence="1">
    <location>
        <begin position="32"/>
        <end position="111"/>
    </location>
</feature>
<dbReference type="KEGG" id="mha:HF1_12180"/>
<feature type="compositionally biased region" description="Low complexity" evidence="1">
    <location>
        <begin position="38"/>
        <end position="48"/>
    </location>
</feature>
<name>E8ZJA5_MYCHL</name>
<gene>
    <name evidence="2" type="ORF">HF1_12180</name>
</gene>
<evidence type="ECO:0000256" key="1">
    <source>
        <dbReference type="SAM" id="MobiDB-lite"/>
    </source>
</evidence>
<evidence type="ECO:0000313" key="2">
    <source>
        <dbReference type="EMBL" id="CBY93226.1"/>
    </source>
</evidence>
<dbReference type="AlphaFoldDB" id="E8ZJA5"/>
<reference evidence="2 3" key="1">
    <citation type="journal article" date="2011" name="J. Bacteriol.">
        <title>Complete genome sequence of Mycoplasma haemofelis, a hemotropic mycoplasma.</title>
        <authorList>
            <person name="Barker E.N."/>
            <person name="Helps C.R."/>
            <person name="Peters I.R."/>
            <person name="Darby A.C."/>
            <person name="Radford A.D."/>
            <person name="Tasker S."/>
        </authorList>
    </citation>
    <scope>NUCLEOTIDE SEQUENCE [LARGE SCALE GENOMIC DNA]</scope>
    <source>
        <strain evidence="2 3">Langford 1</strain>
    </source>
</reference>
<dbReference type="EMBL" id="FR773153">
    <property type="protein sequence ID" value="CBY93226.1"/>
    <property type="molecule type" value="Genomic_DNA"/>
</dbReference>
<dbReference type="HOGENOM" id="CLU_1914747_0_0_14"/>
<dbReference type="Proteomes" id="UP000008637">
    <property type="component" value="Chromosome"/>
</dbReference>
<feature type="compositionally biased region" description="Basic and acidic residues" evidence="1">
    <location>
        <begin position="53"/>
        <end position="67"/>
    </location>
</feature>
<proteinExistence type="predicted"/>
<organism evidence="2 3">
    <name type="scientific">Mycoplasma haemofelis (strain Langford 1)</name>
    <name type="common">Haemobartonella felis</name>
    <dbReference type="NCBI Taxonomy" id="941640"/>
    <lineage>
        <taxon>Bacteria</taxon>
        <taxon>Bacillati</taxon>
        <taxon>Mycoplasmatota</taxon>
        <taxon>Mollicutes</taxon>
        <taxon>Mycoplasmataceae</taxon>
        <taxon>Mycoplasma</taxon>
    </lineage>
</organism>
<feature type="compositionally biased region" description="Polar residues" evidence="1">
    <location>
        <begin position="68"/>
        <end position="82"/>
    </location>
</feature>
<accession>E8ZJA5</accession>
<sequence length="132" mass="14459">MSIFSVKSAKVLLSVALGVGVATAVASLVPKSSNQENLDLTSTSLTSSNPDISKYEERGELKSDESKVQSSDINSKVVSSVDETQEDDEGEDMKPQPPRDGYVETSTRRGGGWNWWPFSISSNESRIWTWGR</sequence>
<protein>
    <submittedName>
        <fullName evidence="2">Uncharacterized protein</fullName>
    </submittedName>
</protein>
<keyword evidence="3" id="KW-1185">Reference proteome</keyword>